<evidence type="ECO:0000313" key="3">
    <source>
        <dbReference type="Proteomes" id="UP000243081"/>
    </source>
</evidence>
<accession>A0A179I7B4</accession>
<dbReference type="Proteomes" id="UP000243081">
    <property type="component" value="Unassembled WGS sequence"/>
</dbReference>
<organism evidence="2 3">
    <name type="scientific">Cordyceps confragosa</name>
    <name type="common">Lecanicillium lecanii</name>
    <dbReference type="NCBI Taxonomy" id="2714763"/>
    <lineage>
        <taxon>Eukaryota</taxon>
        <taxon>Fungi</taxon>
        <taxon>Dikarya</taxon>
        <taxon>Ascomycota</taxon>
        <taxon>Pezizomycotina</taxon>
        <taxon>Sordariomycetes</taxon>
        <taxon>Hypocreomycetidae</taxon>
        <taxon>Hypocreales</taxon>
        <taxon>Cordycipitaceae</taxon>
        <taxon>Akanthomyces</taxon>
    </lineage>
</organism>
<feature type="compositionally biased region" description="Basic and acidic residues" evidence="1">
    <location>
        <begin position="142"/>
        <end position="155"/>
    </location>
</feature>
<evidence type="ECO:0000256" key="1">
    <source>
        <dbReference type="SAM" id="MobiDB-lite"/>
    </source>
</evidence>
<feature type="region of interest" description="Disordered" evidence="1">
    <location>
        <begin position="142"/>
        <end position="167"/>
    </location>
</feature>
<protein>
    <submittedName>
        <fullName evidence="2">Uncharacterized protein</fullName>
    </submittedName>
</protein>
<feature type="region of interest" description="Disordered" evidence="1">
    <location>
        <begin position="1"/>
        <end position="26"/>
    </location>
</feature>
<proteinExistence type="predicted"/>
<sequence length="504" mass="53189">MSVAESSTIGSEREPRVDGGIVSPASQIVTDAEKRDSVDSMLSAAFEKSRVMQQILVKIQQSLRRMPGVSSAESSEIVLQLQEVGQIISRETSDLVNAVMNLTLDQEDTDKAVARMSIEANIAKARIDDQCSTIQTLQAQLKEEMDSRAQTEEQRSNGNHSRQSNEETAELIKALKETNRHLEEQVNGRRSLWVMKHPDEQSLARAIETLRDSADGFPVAQGALISLRQNISRVASSSNISGDMRQDYGRSSNDLDSNAMTSPDFYARPSAQLPIGSLRGASGPPRPPSTVPYAAARRGGNPASASAAWDQPPPPLPQAAVNSRNPSMSAGGGGGGGAGSFAVSSFSRGGSSAGRKTAQHQSSSRFSPSAAEFYPWNPSAGDHGSGNGNNNGIGGGRHASASFSNGTSTAAPPNNNHGNNNPRDYYPRTPTAASRGRYGRFQEAPPSAGSDTTGGGVSLSSHHNNHHNHNHNTTNANSMVSRAFGSMVPAAPPPPAASSYIAPL</sequence>
<feature type="compositionally biased region" description="Gly residues" evidence="1">
    <location>
        <begin position="330"/>
        <end position="339"/>
    </location>
</feature>
<feature type="compositionally biased region" description="Polar residues" evidence="1">
    <location>
        <begin position="1"/>
        <end position="10"/>
    </location>
</feature>
<dbReference type="EMBL" id="LUKN01002816">
    <property type="protein sequence ID" value="OAQ98556.1"/>
    <property type="molecule type" value="Genomic_DNA"/>
</dbReference>
<feature type="compositionally biased region" description="Polar residues" evidence="1">
    <location>
        <begin position="249"/>
        <end position="261"/>
    </location>
</feature>
<feature type="compositionally biased region" description="Low complexity" evidence="1">
    <location>
        <begin position="412"/>
        <end position="422"/>
    </location>
</feature>
<reference evidence="2 3" key="1">
    <citation type="submission" date="2016-03" db="EMBL/GenBank/DDBJ databases">
        <title>Fine-scale spatial genetic structure of a fungal parasite of coffee scale insects.</title>
        <authorList>
            <person name="Jackson D."/>
            <person name="Zemenick K.A."/>
            <person name="Malloure B."/>
            <person name="Quandt C.A."/>
            <person name="James T.Y."/>
        </authorList>
    </citation>
    <scope>NUCLEOTIDE SEQUENCE [LARGE SCALE GENOMIC DNA]</scope>
    <source>
        <strain evidence="2 3">UM487</strain>
    </source>
</reference>
<feature type="region of interest" description="Disordered" evidence="1">
    <location>
        <begin position="485"/>
        <end position="504"/>
    </location>
</feature>
<feature type="non-terminal residue" evidence="2">
    <location>
        <position position="504"/>
    </location>
</feature>
<dbReference type="AlphaFoldDB" id="A0A179I7B4"/>
<evidence type="ECO:0000313" key="2">
    <source>
        <dbReference type="EMBL" id="OAQ98556.1"/>
    </source>
</evidence>
<feature type="compositionally biased region" description="Polar residues" evidence="1">
    <location>
        <begin position="401"/>
        <end position="411"/>
    </location>
</feature>
<feature type="region of interest" description="Disordered" evidence="1">
    <location>
        <begin position="236"/>
        <end position="476"/>
    </location>
</feature>
<feature type="compositionally biased region" description="Gly residues" evidence="1">
    <location>
        <begin position="383"/>
        <end position="397"/>
    </location>
</feature>
<name>A0A179I7B4_CORDF</name>
<keyword evidence="3" id="KW-1185">Reference proteome</keyword>
<comment type="caution">
    <text evidence="2">The sequence shown here is derived from an EMBL/GenBank/DDBJ whole genome shotgun (WGS) entry which is preliminary data.</text>
</comment>
<dbReference type="OrthoDB" id="4203839at2759"/>
<feature type="compositionally biased region" description="Low complexity" evidence="1">
    <location>
        <begin position="340"/>
        <end position="355"/>
    </location>
</feature>
<gene>
    <name evidence="2" type="ORF">LLEC1_05127</name>
</gene>